<dbReference type="Proteomes" id="UP001373196">
    <property type="component" value="Unassembled WGS sequence"/>
</dbReference>
<keyword evidence="7 10" id="KW-1133">Transmembrane helix</keyword>
<feature type="transmembrane region" description="Helical" evidence="10">
    <location>
        <begin position="390"/>
        <end position="413"/>
    </location>
</feature>
<accession>A0AB35Y5T8</accession>
<dbReference type="RefSeq" id="WP_339394509.1">
    <property type="nucleotide sequence ID" value="NZ_JBBFGL010000001.1"/>
</dbReference>
<feature type="transmembrane region" description="Helical" evidence="10">
    <location>
        <begin position="198"/>
        <end position="217"/>
    </location>
</feature>
<evidence type="ECO:0000256" key="10">
    <source>
        <dbReference type="SAM" id="Phobius"/>
    </source>
</evidence>
<evidence type="ECO:0000256" key="3">
    <source>
        <dbReference type="ARBA" id="ARBA00022106"/>
    </source>
</evidence>
<feature type="transmembrane region" description="Helical" evidence="10">
    <location>
        <begin position="97"/>
        <end position="119"/>
    </location>
</feature>
<keyword evidence="9" id="KW-0046">Antibiotic resistance</keyword>
<protein>
    <recommendedName>
        <fullName evidence="3">Multidrug export protein MepA</fullName>
    </recommendedName>
</protein>
<comment type="subcellular location">
    <subcellularLocation>
        <location evidence="1">Cell membrane</location>
        <topology evidence="1">Multi-pass membrane protein</topology>
    </subcellularLocation>
</comment>
<evidence type="ECO:0000313" key="12">
    <source>
        <dbReference type="Proteomes" id="UP001373196"/>
    </source>
</evidence>
<keyword evidence="4" id="KW-0813">Transport</keyword>
<keyword evidence="6 10" id="KW-0812">Transmembrane</keyword>
<evidence type="ECO:0000256" key="1">
    <source>
        <dbReference type="ARBA" id="ARBA00004651"/>
    </source>
</evidence>
<evidence type="ECO:0000256" key="4">
    <source>
        <dbReference type="ARBA" id="ARBA00022448"/>
    </source>
</evidence>
<keyword evidence="8 10" id="KW-0472">Membrane</keyword>
<dbReference type="InterPro" id="IPR048279">
    <property type="entry name" value="MdtK-like"/>
</dbReference>
<dbReference type="PANTHER" id="PTHR43823:SF3">
    <property type="entry name" value="MULTIDRUG EXPORT PROTEIN MEPA"/>
    <property type="match status" value="1"/>
</dbReference>
<evidence type="ECO:0000256" key="7">
    <source>
        <dbReference type="ARBA" id="ARBA00022989"/>
    </source>
</evidence>
<dbReference type="GO" id="GO:0015297">
    <property type="term" value="F:antiporter activity"/>
    <property type="evidence" value="ECO:0007669"/>
    <property type="project" value="InterPro"/>
</dbReference>
<feature type="transmembrane region" description="Helical" evidence="10">
    <location>
        <begin position="419"/>
        <end position="442"/>
    </location>
</feature>
<evidence type="ECO:0000256" key="5">
    <source>
        <dbReference type="ARBA" id="ARBA00022475"/>
    </source>
</evidence>
<comment type="caution">
    <text evidence="11">The sequence shown here is derived from an EMBL/GenBank/DDBJ whole genome shotgun (WGS) entry which is preliminary data.</text>
</comment>
<dbReference type="InterPro" id="IPR051327">
    <property type="entry name" value="MATE_MepA_subfamily"/>
</dbReference>
<feature type="transmembrane region" description="Helical" evidence="10">
    <location>
        <begin position="171"/>
        <end position="192"/>
    </location>
</feature>
<feature type="transmembrane region" description="Helical" evidence="10">
    <location>
        <begin position="321"/>
        <end position="348"/>
    </location>
</feature>
<evidence type="ECO:0000256" key="2">
    <source>
        <dbReference type="ARBA" id="ARBA00008417"/>
    </source>
</evidence>
<dbReference type="PANTHER" id="PTHR43823">
    <property type="entry name" value="SPORULATION PROTEIN YKVU"/>
    <property type="match status" value="1"/>
</dbReference>
<feature type="transmembrane region" description="Helical" evidence="10">
    <location>
        <begin position="360"/>
        <end position="378"/>
    </location>
</feature>
<proteinExistence type="inferred from homology"/>
<dbReference type="EMBL" id="JBBFGL010000001">
    <property type="protein sequence ID" value="MEJ5194715.1"/>
    <property type="molecule type" value="Genomic_DNA"/>
</dbReference>
<keyword evidence="5" id="KW-1003">Cell membrane</keyword>
<evidence type="ECO:0000256" key="9">
    <source>
        <dbReference type="ARBA" id="ARBA00023251"/>
    </source>
</evidence>
<evidence type="ECO:0000256" key="8">
    <source>
        <dbReference type="ARBA" id="ARBA00023136"/>
    </source>
</evidence>
<feature type="transmembrane region" description="Helical" evidence="10">
    <location>
        <begin position="139"/>
        <end position="159"/>
    </location>
</feature>
<reference evidence="11" key="1">
    <citation type="submission" date="2024-03" db="EMBL/GenBank/DDBJ databases">
        <authorList>
            <person name="Plomp N."/>
            <person name="Harmsen H.J."/>
        </authorList>
    </citation>
    <scope>NUCLEOTIDE SEQUENCE</scope>
    <source>
        <strain evidence="11">HTF-128</strain>
    </source>
</reference>
<organism evidence="11 12">
    <name type="scientific">Faecalibacterium wellingii</name>
    <dbReference type="NCBI Taxonomy" id="2929491"/>
    <lineage>
        <taxon>Bacteria</taxon>
        <taxon>Bacillati</taxon>
        <taxon>Bacillota</taxon>
        <taxon>Clostridia</taxon>
        <taxon>Eubacteriales</taxon>
        <taxon>Oscillospiraceae</taxon>
        <taxon>Faecalibacterium</taxon>
    </lineage>
</organism>
<gene>
    <name evidence="11" type="ORF">WF834_00750</name>
</gene>
<dbReference type="PIRSF" id="PIRSF006603">
    <property type="entry name" value="DinF"/>
    <property type="match status" value="1"/>
</dbReference>
<dbReference type="GO" id="GO:0042910">
    <property type="term" value="F:xenobiotic transmembrane transporter activity"/>
    <property type="evidence" value="ECO:0007669"/>
    <property type="project" value="InterPro"/>
</dbReference>
<sequence length="455" mass="48695">MAQSKQDMGSGNVRSLMLQLMIPAVVAQVVNLLYNIVDRIYIGHIAGIGAAALTGVGLFTPILMLLNAFAMLVGAGGAPRTAIALGQGDKKQAEKIISNSFTMLLLFSVVLTIGFYAGAPMLLRLFGASDATLPYALSYSRIYLLGSVFVLLVLGMNPFITTQGFAKTSMLTTVIGAVINIILDPILIFGFGLGVRGAAIATVLSQAVGAVWILRFLTGKKTLLRLRMDYLRPERNVILPVMALGISTFVMLSTESLLSISFSSSLARYGGDVAVGAMTVITSASQLCTLPIQGICQGGQPVISFNFGADKKPRVKEAFRFQLTLCGVYTCVFWLLMMLVPGAVAGIFTSDSALISYTTWAMRIYMAGIFAMGFQIACQQSFMALGQAKVSLLLACLRKIILLIPLIFILPHLVADPVFGVFLAEPVSDILAATITTITFFARFDKILDRGAAHI</sequence>
<feature type="transmembrane region" description="Helical" evidence="10">
    <location>
        <begin position="41"/>
        <end position="59"/>
    </location>
</feature>
<feature type="transmembrane region" description="Helical" evidence="10">
    <location>
        <begin position="16"/>
        <end position="34"/>
    </location>
</feature>
<evidence type="ECO:0000313" key="11">
    <source>
        <dbReference type="EMBL" id="MEJ5194715.1"/>
    </source>
</evidence>
<name>A0AB35Y5T8_9FIRM</name>
<dbReference type="CDD" id="cd13143">
    <property type="entry name" value="MATE_MepA_like"/>
    <property type="match status" value="1"/>
</dbReference>
<comment type="similarity">
    <text evidence="2">Belongs to the multi antimicrobial extrusion (MATE) (TC 2.A.66.1) family. MepA subfamily.</text>
</comment>
<evidence type="ECO:0000256" key="6">
    <source>
        <dbReference type="ARBA" id="ARBA00022692"/>
    </source>
</evidence>
<dbReference type="InterPro" id="IPR002528">
    <property type="entry name" value="MATE_fam"/>
</dbReference>
<dbReference type="GO" id="GO:0005886">
    <property type="term" value="C:plasma membrane"/>
    <property type="evidence" value="ECO:0007669"/>
    <property type="project" value="UniProtKB-SubCell"/>
</dbReference>
<dbReference type="GO" id="GO:0046677">
    <property type="term" value="P:response to antibiotic"/>
    <property type="evidence" value="ECO:0007669"/>
    <property type="project" value="UniProtKB-KW"/>
</dbReference>
<dbReference type="NCBIfam" id="TIGR00797">
    <property type="entry name" value="matE"/>
    <property type="match status" value="1"/>
</dbReference>
<dbReference type="AlphaFoldDB" id="A0AB35Y5T8"/>
<dbReference type="Pfam" id="PF01554">
    <property type="entry name" value="MatE"/>
    <property type="match status" value="2"/>
</dbReference>
<feature type="transmembrane region" description="Helical" evidence="10">
    <location>
        <begin position="237"/>
        <end position="253"/>
    </location>
</feature>
<dbReference type="InterPro" id="IPR045070">
    <property type="entry name" value="MATE_MepA-like"/>
</dbReference>